<gene>
    <name evidence="1" type="ORF">rsdtw13_33310</name>
</gene>
<organism evidence="1 2">
    <name type="scientific">Inconstantimicrobium mannanitabidum</name>
    <dbReference type="NCBI Taxonomy" id="1604901"/>
    <lineage>
        <taxon>Bacteria</taxon>
        <taxon>Bacillati</taxon>
        <taxon>Bacillota</taxon>
        <taxon>Clostridia</taxon>
        <taxon>Eubacteriales</taxon>
        <taxon>Clostridiaceae</taxon>
        <taxon>Inconstantimicrobium</taxon>
    </lineage>
</organism>
<reference evidence="1" key="1">
    <citation type="journal article" date="2025" name="Int. J. Syst. Evol. Microbiol.">
        <title>Inconstantimicrobium mannanitabidum sp. nov., a novel member of the family Clostridiaceae isolated from anoxic soil under the treatment of reductive soil disinfestation.</title>
        <authorList>
            <person name="Ueki A."/>
            <person name="Tonouchi A."/>
            <person name="Honma S."/>
            <person name="Kaku N."/>
            <person name="Ueki K."/>
        </authorList>
    </citation>
    <scope>NUCLEOTIDE SEQUENCE</scope>
    <source>
        <strain evidence="1">TW13</strain>
    </source>
</reference>
<protein>
    <submittedName>
        <fullName evidence="1">Glycosyl transferase</fullName>
    </submittedName>
</protein>
<keyword evidence="1" id="KW-0808">Transferase</keyword>
<dbReference type="Proteomes" id="UP001058074">
    <property type="component" value="Unassembled WGS sequence"/>
</dbReference>
<dbReference type="EMBL" id="BROD01000001">
    <property type="protein sequence ID" value="GKX68073.1"/>
    <property type="molecule type" value="Genomic_DNA"/>
</dbReference>
<keyword evidence="2" id="KW-1185">Reference proteome</keyword>
<sequence length="362" mass="42195">MKKILFVIDTLEGAGAEKVLINILKNMDYTRFEVDLLLIFKCGAFLKDVPKEVNILNIYNDYKNKPFKKVYSILFHRSIYKKVVKKQYDVEVAFLDASPVFFVAHSPNKKSKKIAWIHIDRLQSKPIIHRIQNEELYLPFDKIICVSNQVKESFSTLFKNIEDRKLKTIYNPIDSADIMKKIDEKREERNLLTFTSVGRLTYQKGYDILLKVHKRLIDEGLVHKIEILGQGPEKDKLQEMIEQYNVKDTFILLGFQQNPYRIVNNSDGFICSSRYEGFSLAIAEALVLGKPVVSTDVAGPMELLDKGKYGLLVENTEQGLYEGLKKFILDEELRNKYAEKAMERREFFDIKKVMHEIEDLFD</sequence>
<name>A0ACB5RG60_9CLOT</name>
<evidence type="ECO:0000313" key="2">
    <source>
        <dbReference type="Proteomes" id="UP001058074"/>
    </source>
</evidence>
<accession>A0ACB5RG60</accession>
<evidence type="ECO:0000313" key="1">
    <source>
        <dbReference type="EMBL" id="GKX68073.1"/>
    </source>
</evidence>
<proteinExistence type="predicted"/>
<comment type="caution">
    <text evidence="1">The sequence shown here is derived from an EMBL/GenBank/DDBJ whole genome shotgun (WGS) entry which is preliminary data.</text>
</comment>